<dbReference type="AlphaFoldDB" id="A0A833LYQ2"/>
<reference evidence="1 2" key="1">
    <citation type="submission" date="2019-10" db="EMBL/GenBank/DDBJ databases">
        <title>Extracellular Electron Transfer in a Candidatus Methanoperedens spp. Enrichment Culture.</title>
        <authorList>
            <person name="Berger S."/>
            <person name="Rangel Shaw D."/>
            <person name="Berben T."/>
            <person name="In 'T Zandt M."/>
            <person name="Frank J."/>
            <person name="Reimann J."/>
            <person name="Jetten M.S.M."/>
            <person name="Welte C.U."/>
        </authorList>
    </citation>
    <scope>NUCLEOTIDE SEQUENCE [LARGE SCALE GENOMIC DNA]</scope>
    <source>
        <strain evidence="1">SB12</strain>
    </source>
</reference>
<dbReference type="EMBL" id="WBUI01000002">
    <property type="protein sequence ID" value="KAB2934870.1"/>
    <property type="molecule type" value="Genomic_DNA"/>
</dbReference>
<accession>A0A833LYQ2</accession>
<sequence length="454" mass="52066">MSSQKIHPFQCGLFFIAFFSIAVFCPLHGDPVDRRVGVQGSGWAEGGFSGPLWIQIGKDEQAERSGAILEWQERNVYLSGVFKNDVFEVYGGRRELPGKTSFYADSEHPPGFLPPRRRDDLLFVRPLPQWLLPGLFSAKHLSGPGFYVSFQNAFFFAYHPSVKVWGITVRATSQRTACIFDFEGEKKEFQGYASFRWTAEGMTQRSEREDVSDDGRTFFKLEAERRPYWDRFRYREERYDEPENSSLERDETDRSLDVSDRSIANDRRYRSFSSVASGAVGPLFMLAGGMDRGDVAFRIVTLGRNVPAEPGWYGLVEASTLQMQLYREDLMYVERRLGIGLARRSRLSLFESIVRAGDSPSIGLELRGSFRSEAVTMQPVLILSSSERVDTFEYLSGVSEAERQSRFIERARYAFGLRLKSDSVRAVLLFTGRRTEKGSIKEWGYLRLEYQKRF</sequence>
<evidence type="ECO:0000313" key="1">
    <source>
        <dbReference type="EMBL" id="KAB2934870.1"/>
    </source>
</evidence>
<evidence type="ECO:0000313" key="2">
    <source>
        <dbReference type="Proteomes" id="UP000460298"/>
    </source>
</evidence>
<protein>
    <submittedName>
        <fullName evidence="1">Uncharacterized protein</fullName>
    </submittedName>
</protein>
<name>A0A833LYQ2_9LEPT</name>
<proteinExistence type="predicted"/>
<gene>
    <name evidence="1" type="ORF">F9K24_03575</name>
</gene>
<comment type="caution">
    <text evidence="1">The sequence shown here is derived from an EMBL/GenBank/DDBJ whole genome shotgun (WGS) entry which is preliminary data.</text>
</comment>
<organism evidence="1 2">
    <name type="scientific">Leptonema illini</name>
    <dbReference type="NCBI Taxonomy" id="183"/>
    <lineage>
        <taxon>Bacteria</taxon>
        <taxon>Pseudomonadati</taxon>
        <taxon>Spirochaetota</taxon>
        <taxon>Spirochaetia</taxon>
        <taxon>Leptospirales</taxon>
        <taxon>Leptospiraceae</taxon>
        <taxon>Leptonema</taxon>
    </lineage>
</organism>
<dbReference type="Proteomes" id="UP000460298">
    <property type="component" value="Unassembled WGS sequence"/>
</dbReference>